<dbReference type="InterPro" id="IPR036400">
    <property type="entry name" value="Cyt_B5-like_heme/steroid_sf"/>
</dbReference>
<dbReference type="InterPro" id="IPR001199">
    <property type="entry name" value="Cyt_B5-like_heme/steroid-bd"/>
</dbReference>
<dbReference type="SUPFAM" id="SSF55856">
    <property type="entry name" value="Cytochrome b5-like heme/steroid binding domain"/>
    <property type="match status" value="1"/>
</dbReference>
<evidence type="ECO:0000256" key="2">
    <source>
        <dbReference type="ARBA" id="ARBA00022723"/>
    </source>
</evidence>
<evidence type="ECO:0000256" key="4">
    <source>
        <dbReference type="ARBA" id="ARBA00038168"/>
    </source>
</evidence>
<feature type="domain" description="Cytochrome b5 heme-binding" evidence="6">
    <location>
        <begin position="46"/>
        <end position="123"/>
    </location>
</feature>
<sequence>MFKHPTQPENQSGGWMACEKHLEISSELAHPTLKNSVSSPFMNTASLTYTMFEVKKHNSADSAWIVVHGHIYDYTKFLKDHPGGSDNIHINAGIDCTKEFDAIHSDKAKKLLTKQTIRFNWVSPVQRHRFGKGCHRSIS</sequence>
<evidence type="ECO:0000256" key="5">
    <source>
        <dbReference type="RuleBase" id="RU362121"/>
    </source>
</evidence>
<keyword evidence="8" id="KW-1185">Reference proteome</keyword>
<reference evidence="7 8" key="1">
    <citation type="journal article" date="2016" name="Sci. Rep.">
        <title>The genome sequence of the outbreeding globe artichoke constructed de novo incorporating a phase-aware low-pass sequencing strategy of F1 progeny.</title>
        <authorList>
            <person name="Scaglione D."/>
            <person name="Reyes-Chin-Wo S."/>
            <person name="Acquadro A."/>
            <person name="Froenicke L."/>
            <person name="Portis E."/>
            <person name="Beitel C."/>
            <person name="Tirone M."/>
            <person name="Mauro R."/>
            <person name="Lo Monaco A."/>
            <person name="Mauromicale G."/>
            <person name="Faccioli P."/>
            <person name="Cattivelli L."/>
            <person name="Rieseberg L."/>
            <person name="Michelmore R."/>
            <person name="Lanteri S."/>
        </authorList>
    </citation>
    <scope>NUCLEOTIDE SEQUENCE [LARGE SCALE GENOMIC DNA]</scope>
    <source>
        <strain evidence="7">2C</strain>
    </source>
</reference>
<dbReference type="PANTHER" id="PTHR19359:SF41">
    <property type="entry name" value="GEO08203P1"/>
    <property type="match status" value="1"/>
</dbReference>
<keyword evidence="3 5" id="KW-0408">Iron</keyword>
<evidence type="ECO:0000259" key="6">
    <source>
        <dbReference type="PROSITE" id="PS50255"/>
    </source>
</evidence>
<name>A0A103VLU5_CYNCS</name>
<dbReference type="STRING" id="59895.A0A103VLU5"/>
<comment type="similarity">
    <text evidence="4 5">Belongs to the cytochrome b5 family.</text>
</comment>
<dbReference type="PROSITE" id="PS00191">
    <property type="entry name" value="CYTOCHROME_B5_1"/>
    <property type="match status" value="1"/>
</dbReference>
<dbReference type="EMBL" id="LEKV01006703">
    <property type="protein sequence ID" value="KVH56143.1"/>
    <property type="molecule type" value="Genomic_DNA"/>
</dbReference>
<proteinExistence type="inferred from homology"/>
<keyword evidence="2 5" id="KW-0479">Metal-binding</keyword>
<dbReference type="PROSITE" id="PS50255">
    <property type="entry name" value="CYTOCHROME_B5_2"/>
    <property type="match status" value="1"/>
</dbReference>
<keyword evidence="1 5" id="KW-0349">Heme</keyword>
<dbReference type="Gramene" id="KVH56143">
    <property type="protein sequence ID" value="KVH56143"/>
    <property type="gene ID" value="Ccrd_025681"/>
</dbReference>
<dbReference type="GO" id="GO:0016020">
    <property type="term" value="C:membrane"/>
    <property type="evidence" value="ECO:0007669"/>
    <property type="project" value="TreeGrafter"/>
</dbReference>
<protein>
    <submittedName>
        <fullName evidence="7">Cytochrome b5, heme-binding site-containing protein</fullName>
    </submittedName>
</protein>
<dbReference type="Gene3D" id="3.10.120.10">
    <property type="entry name" value="Cytochrome b5-like heme/steroid binding domain"/>
    <property type="match status" value="1"/>
</dbReference>
<dbReference type="PANTHER" id="PTHR19359">
    <property type="entry name" value="CYTOCHROME B5"/>
    <property type="match status" value="1"/>
</dbReference>
<organism evidence="7 8">
    <name type="scientific">Cynara cardunculus var. scolymus</name>
    <name type="common">Globe artichoke</name>
    <name type="synonym">Cynara scolymus</name>
    <dbReference type="NCBI Taxonomy" id="59895"/>
    <lineage>
        <taxon>Eukaryota</taxon>
        <taxon>Viridiplantae</taxon>
        <taxon>Streptophyta</taxon>
        <taxon>Embryophyta</taxon>
        <taxon>Tracheophyta</taxon>
        <taxon>Spermatophyta</taxon>
        <taxon>Magnoliopsida</taxon>
        <taxon>eudicotyledons</taxon>
        <taxon>Gunneridae</taxon>
        <taxon>Pentapetalae</taxon>
        <taxon>asterids</taxon>
        <taxon>campanulids</taxon>
        <taxon>Asterales</taxon>
        <taxon>Asteraceae</taxon>
        <taxon>Carduoideae</taxon>
        <taxon>Cardueae</taxon>
        <taxon>Carduinae</taxon>
        <taxon>Cynara</taxon>
    </lineage>
</organism>
<accession>A0A103VLU5</accession>
<evidence type="ECO:0000256" key="1">
    <source>
        <dbReference type="ARBA" id="ARBA00022617"/>
    </source>
</evidence>
<dbReference type="AlphaFoldDB" id="A0A103VLU5"/>
<dbReference type="SMART" id="SM01117">
    <property type="entry name" value="Cyt-b5"/>
    <property type="match status" value="1"/>
</dbReference>
<evidence type="ECO:0000313" key="8">
    <source>
        <dbReference type="Proteomes" id="UP000243975"/>
    </source>
</evidence>
<evidence type="ECO:0000313" key="7">
    <source>
        <dbReference type="EMBL" id="KVH56143.1"/>
    </source>
</evidence>
<dbReference type="PRINTS" id="PR00363">
    <property type="entry name" value="CYTOCHROMEB5"/>
</dbReference>
<dbReference type="InterPro" id="IPR018506">
    <property type="entry name" value="Cyt_B5_heme-BS"/>
</dbReference>
<dbReference type="GO" id="GO:0020037">
    <property type="term" value="F:heme binding"/>
    <property type="evidence" value="ECO:0007669"/>
    <property type="project" value="UniProtKB-UniRule"/>
</dbReference>
<evidence type="ECO:0000256" key="3">
    <source>
        <dbReference type="ARBA" id="ARBA00023004"/>
    </source>
</evidence>
<dbReference type="GO" id="GO:0046872">
    <property type="term" value="F:metal ion binding"/>
    <property type="evidence" value="ECO:0007669"/>
    <property type="project" value="UniProtKB-UniRule"/>
</dbReference>
<comment type="caution">
    <text evidence="7">The sequence shown here is derived from an EMBL/GenBank/DDBJ whole genome shotgun (WGS) entry which is preliminary data.</text>
</comment>
<dbReference type="Pfam" id="PF00173">
    <property type="entry name" value="Cyt-b5"/>
    <property type="match status" value="1"/>
</dbReference>
<dbReference type="Proteomes" id="UP000243975">
    <property type="component" value="Unassembled WGS sequence"/>
</dbReference>
<gene>
    <name evidence="7" type="ORF">Ccrd_025681</name>
</gene>
<dbReference type="InterPro" id="IPR050668">
    <property type="entry name" value="Cytochrome_b5"/>
</dbReference>